<comment type="caution">
    <text evidence="2">The sequence shown here is derived from an EMBL/GenBank/DDBJ whole genome shotgun (WGS) entry which is preliminary data.</text>
</comment>
<accession>Q2CEC9</accession>
<dbReference type="eggNOG" id="COG3453">
    <property type="taxonomic scope" value="Bacteria"/>
</dbReference>
<dbReference type="Pfam" id="PF04273">
    <property type="entry name" value="BLH_phosphatase"/>
    <property type="match status" value="1"/>
</dbReference>
<dbReference type="AlphaFoldDB" id="Q2CEC9"/>
<dbReference type="InterPro" id="IPR005939">
    <property type="entry name" value="BLH_phosphatase-like"/>
</dbReference>
<proteinExistence type="predicted"/>
<dbReference type="HOGENOM" id="CLU_105726_2_0_5"/>
<name>Q2CEC9_OCEGH</name>
<evidence type="ECO:0000313" key="3">
    <source>
        <dbReference type="Proteomes" id="UP000003635"/>
    </source>
</evidence>
<gene>
    <name evidence="2" type="ORF">OG2516_04199</name>
</gene>
<dbReference type="Gene3D" id="3.90.190.10">
    <property type="entry name" value="Protein tyrosine phosphatase superfamily"/>
    <property type="match status" value="1"/>
</dbReference>
<protein>
    <recommendedName>
        <fullName evidence="1">Beta-lactamase hydrolase-like protein phosphatase-like domain-containing protein</fullName>
    </recommendedName>
</protein>
<sequence>MDNVVTLDPRFTVATFAPDQAALAQAQKDGFRAVVNLRTASEKPEIAPDEEERIAREAGLAYLHHPTAADGLDAAHVDEFRRHLASLPDPVLVHCASGKRAGALTLMALGAENGWSGDEALAHGRQAGLDLANEQIGGFVSRYLDDKLA</sequence>
<dbReference type="RefSeq" id="WP_007254368.1">
    <property type="nucleotide sequence ID" value="NZ_CH724107.1"/>
</dbReference>
<reference evidence="2 3" key="1">
    <citation type="journal article" date="2010" name="J. Bacteriol.">
        <title>Genome sequences of Oceanicola granulosus HTCC2516(T) and Oceanicola batsensis HTCC2597(TDelta).</title>
        <authorList>
            <person name="Thrash J.C."/>
            <person name="Cho J.C."/>
            <person name="Vergin K.L."/>
            <person name="Giovannoni S.J."/>
        </authorList>
    </citation>
    <scope>NUCLEOTIDE SEQUENCE [LARGE SCALE GENOMIC DNA]</scope>
    <source>
        <strain evidence="3">ATCC BAA-861 / DSM 15982 / KCTC 12143 / HTCC2516</strain>
    </source>
</reference>
<dbReference type="Proteomes" id="UP000003635">
    <property type="component" value="Unassembled WGS sequence"/>
</dbReference>
<evidence type="ECO:0000259" key="1">
    <source>
        <dbReference type="Pfam" id="PF04273"/>
    </source>
</evidence>
<evidence type="ECO:0000313" key="2">
    <source>
        <dbReference type="EMBL" id="EAR51068.1"/>
    </source>
</evidence>
<keyword evidence="3" id="KW-1185">Reference proteome</keyword>
<dbReference type="SUPFAM" id="SSF52799">
    <property type="entry name" value="(Phosphotyrosine protein) phosphatases II"/>
    <property type="match status" value="1"/>
</dbReference>
<dbReference type="GO" id="GO:0016787">
    <property type="term" value="F:hydrolase activity"/>
    <property type="evidence" value="ECO:0007669"/>
    <property type="project" value="InterPro"/>
</dbReference>
<feature type="domain" description="Beta-lactamase hydrolase-like protein phosphatase-like" evidence="1">
    <location>
        <begin position="6"/>
        <end position="103"/>
    </location>
</feature>
<organism evidence="2 3">
    <name type="scientific">Oceanicola granulosus (strain ATCC BAA-861 / DSM 15982 / KCTC 12143 / HTCC2516)</name>
    <dbReference type="NCBI Taxonomy" id="314256"/>
    <lineage>
        <taxon>Bacteria</taxon>
        <taxon>Pseudomonadati</taxon>
        <taxon>Pseudomonadota</taxon>
        <taxon>Alphaproteobacteria</taxon>
        <taxon>Rhodobacterales</taxon>
        <taxon>Roseobacteraceae</taxon>
        <taxon>Oceanicola</taxon>
    </lineage>
</organism>
<dbReference type="InterPro" id="IPR029021">
    <property type="entry name" value="Prot-tyrosine_phosphatase-like"/>
</dbReference>
<dbReference type="EMBL" id="AAOT01000018">
    <property type="protein sequence ID" value="EAR51068.1"/>
    <property type="molecule type" value="Genomic_DNA"/>
</dbReference>
<dbReference type="STRING" id="314256.OG2516_04199"/>
<dbReference type="OrthoDB" id="9805710at2"/>